<keyword evidence="2" id="KW-0723">Serine/threonine-protein kinase</keyword>
<keyword evidence="6" id="KW-0067">ATP-binding</keyword>
<name>A0ABR2K2G0_9EUKA</name>
<feature type="domain" description="PH" evidence="7">
    <location>
        <begin position="4"/>
        <end position="102"/>
    </location>
</feature>
<comment type="caution">
    <text evidence="9">The sequence shown here is derived from an EMBL/GenBank/DDBJ whole genome shotgun (WGS) entry which is preliminary data.</text>
</comment>
<keyword evidence="10" id="KW-1185">Reference proteome</keyword>
<dbReference type="InterPro" id="IPR011009">
    <property type="entry name" value="Kinase-like_dom_sf"/>
</dbReference>
<dbReference type="SUPFAM" id="SSF56112">
    <property type="entry name" value="Protein kinase-like (PK-like)"/>
    <property type="match status" value="1"/>
</dbReference>
<reference evidence="9 10" key="1">
    <citation type="submission" date="2024-04" db="EMBL/GenBank/DDBJ databases">
        <title>Tritrichomonas musculus Genome.</title>
        <authorList>
            <person name="Alves-Ferreira E."/>
            <person name="Grigg M."/>
            <person name="Lorenzi H."/>
            <person name="Galac M."/>
        </authorList>
    </citation>
    <scope>NUCLEOTIDE SEQUENCE [LARGE SCALE GENOMIC DNA]</scope>
    <source>
        <strain evidence="9 10">EAF2021</strain>
    </source>
</reference>
<dbReference type="PANTHER" id="PTHR24351">
    <property type="entry name" value="RIBOSOMAL PROTEIN S6 KINASE"/>
    <property type="match status" value="1"/>
</dbReference>
<sequence>MSSNISKQGYLSKLGAKGFKAWQKRYFTLVGKVLSYKKQKEDPDSTKKEINLCKVDYVAPAPEVKKPFAFKLYIKDERILFLQADSANELNSWVETIERWIRTDDNDIDSNNIQIEDFESKETIFSKDGYTIEQVIKTSSNKPYLLKKYDKDSLEIDDLQTIINKQKEFLQSMNPFVNSLRYLISNDDEICLYFDYIHDDALFKTLEEKGKFTESLTAFYASQILLAITYFHQHNVNFGYLKPQNIMIDEGFLKICPSGIKTLFSIGSKIDDLLYIPPELLEDEIKSDIFGTPRKEADFYSFGCLIYEMLCGMPPFYNVDYEQLEKMIQKGVIYFPYHISKDAASLISKLMNKNPSQRLTNTETIKSDPFFRTIDWDKIATKQINPETFQ</sequence>
<feature type="domain" description="Protein kinase" evidence="8">
    <location>
        <begin position="118"/>
        <end position="371"/>
    </location>
</feature>
<dbReference type="Gene3D" id="2.30.29.30">
    <property type="entry name" value="Pleckstrin-homology domain (PH domain)/Phosphotyrosine-binding domain (PTB)"/>
    <property type="match status" value="1"/>
</dbReference>
<evidence type="ECO:0000256" key="6">
    <source>
        <dbReference type="ARBA" id="ARBA00022840"/>
    </source>
</evidence>
<dbReference type="EMBL" id="JAPFFF010000008">
    <property type="protein sequence ID" value="KAK8885117.1"/>
    <property type="molecule type" value="Genomic_DNA"/>
</dbReference>
<keyword evidence="3" id="KW-0808">Transferase</keyword>
<proteinExistence type="inferred from homology"/>
<keyword evidence="4" id="KW-0547">Nucleotide-binding</keyword>
<dbReference type="Proteomes" id="UP001470230">
    <property type="component" value="Unassembled WGS sequence"/>
</dbReference>
<gene>
    <name evidence="9" type="ORF">M9Y10_044246</name>
</gene>
<dbReference type="PROSITE" id="PS50003">
    <property type="entry name" value="PH_DOMAIN"/>
    <property type="match status" value="1"/>
</dbReference>
<dbReference type="CDD" id="cd00821">
    <property type="entry name" value="PH"/>
    <property type="match status" value="1"/>
</dbReference>
<evidence type="ECO:0000256" key="1">
    <source>
        <dbReference type="ARBA" id="ARBA00006935"/>
    </source>
</evidence>
<dbReference type="Gene3D" id="3.30.200.20">
    <property type="entry name" value="Phosphorylase Kinase, domain 1"/>
    <property type="match status" value="1"/>
</dbReference>
<dbReference type="PROSITE" id="PS50011">
    <property type="entry name" value="PROTEIN_KINASE_DOM"/>
    <property type="match status" value="1"/>
</dbReference>
<accession>A0ABR2K2G0</accession>
<organism evidence="9 10">
    <name type="scientific">Tritrichomonas musculus</name>
    <dbReference type="NCBI Taxonomy" id="1915356"/>
    <lineage>
        <taxon>Eukaryota</taxon>
        <taxon>Metamonada</taxon>
        <taxon>Parabasalia</taxon>
        <taxon>Tritrichomonadida</taxon>
        <taxon>Tritrichomonadidae</taxon>
        <taxon>Tritrichomonas</taxon>
    </lineage>
</organism>
<evidence type="ECO:0008006" key="11">
    <source>
        <dbReference type="Google" id="ProtNLM"/>
    </source>
</evidence>
<comment type="similarity">
    <text evidence="1">Belongs to the protein kinase superfamily. AGC Ser/Thr protein kinase family. RAC subfamily.</text>
</comment>
<dbReference type="SUPFAM" id="SSF50729">
    <property type="entry name" value="PH domain-like"/>
    <property type="match status" value="1"/>
</dbReference>
<dbReference type="SMART" id="SM00233">
    <property type="entry name" value="PH"/>
    <property type="match status" value="1"/>
</dbReference>
<evidence type="ECO:0000256" key="3">
    <source>
        <dbReference type="ARBA" id="ARBA00022679"/>
    </source>
</evidence>
<dbReference type="Gene3D" id="1.10.510.10">
    <property type="entry name" value="Transferase(Phosphotransferase) domain 1"/>
    <property type="match status" value="1"/>
</dbReference>
<evidence type="ECO:0000313" key="10">
    <source>
        <dbReference type="Proteomes" id="UP001470230"/>
    </source>
</evidence>
<evidence type="ECO:0000256" key="2">
    <source>
        <dbReference type="ARBA" id="ARBA00022527"/>
    </source>
</evidence>
<protein>
    <recommendedName>
        <fullName evidence="11">AGC family protein kinase</fullName>
    </recommendedName>
</protein>
<evidence type="ECO:0000259" key="8">
    <source>
        <dbReference type="PROSITE" id="PS50011"/>
    </source>
</evidence>
<evidence type="ECO:0000256" key="5">
    <source>
        <dbReference type="ARBA" id="ARBA00022777"/>
    </source>
</evidence>
<dbReference type="InterPro" id="IPR001849">
    <property type="entry name" value="PH_domain"/>
</dbReference>
<dbReference type="Pfam" id="PF00169">
    <property type="entry name" value="PH"/>
    <property type="match status" value="1"/>
</dbReference>
<evidence type="ECO:0000256" key="4">
    <source>
        <dbReference type="ARBA" id="ARBA00022741"/>
    </source>
</evidence>
<evidence type="ECO:0000313" key="9">
    <source>
        <dbReference type="EMBL" id="KAK8885117.1"/>
    </source>
</evidence>
<keyword evidence="5" id="KW-0418">Kinase</keyword>
<evidence type="ECO:0000259" key="7">
    <source>
        <dbReference type="PROSITE" id="PS50003"/>
    </source>
</evidence>
<dbReference type="Pfam" id="PF00069">
    <property type="entry name" value="Pkinase"/>
    <property type="match status" value="1"/>
</dbReference>
<dbReference type="SMART" id="SM00220">
    <property type="entry name" value="S_TKc"/>
    <property type="match status" value="1"/>
</dbReference>
<dbReference type="InterPro" id="IPR011993">
    <property type="entry name" value="PH-like_dom_sf"/>
</dbReference>
<dbReference type="InterPro" id="IPR000719">
    <property type="entry name" value="Prot_kinase_dom"/>
</dbReference>